<dbReference type="GO" id="GO:0008932">
    <property type="term" value="F:lytic endotransglycosylase activity"/>
    <property type="evidence" value="ECO:0007669"/>
    <property type="project" value="TreeGrafter"/>
</dbReference>
<dbReference type="SMART" id="SM00257">
    <property type="entry name" value="LysM"/>
    <property type="match status" value="3"/>
</dbReference>
<feature type="region of interest" description="Disordered" evidence="4">
    <location>
        <begin position="228"/>
        <end position="255"/>
    </location>
</feature>
<dbReference type="GO" id="GO:0003796">
    <property type="term" value="F:lysozyme activity"/>
    <property type="evidence" value="ECO:0007669"/>
    <property type="project" value="InterPro"/>
</dbReference>
<dbReference type="Gene3D" id="3.20.20.80">
    <property type="entry name" value="Glycosidases"/>
    <property type="match status" value="1"/>
</dbReference>
<dbReference type="PANTHER" id="PTHR33734">
    <property type="entry name" value="LYSM DOMAIN-CONTAINING GPI-ANCHORED PROTEIN 2"/>
    <property type="match status" value="1"/>
</dbReference>
<evidence type="ECO:0000256" key="2">
    <source>
        <dbReference type="ARBA" id="ARBA00022801"/>
    </source>
</evidence>
<evidence type="ECO:0000313" key="6">
    <source>
        <dbReference type="EMBL" id="AIR11732.1"/>
    </source>
</evidence>
<dbReference type="EMBL" id="CP007648">
    <property type="protein sequence ID" value="AIR11732.1"/>
    <property type="molecule type" value="Genomic_DNA"/>
</dbReference>
<evidence type="ECO:0000259" key="5">
    <source>
        <dbReference type="PROSITE" id="PS51782"/>
    </source>
</evidence>
<dbReference type="InterPro" id="IPR017853">
    <property type="entry name" value="GH"/>
</dbReference>
<feature type="domain" description="LysM" evidence="5">
    <location>
        <begin position="314"/>
        <end position="358"/>
    </location>
</feature>
<keyword evidence="2 6" id="KW-0378">Hydrolase</keyword>
<protein>
    <submittedName>
        <fullName evidence="6">Glycosyl hydrolases family 25/Endolysin</fullName>
    </submittedName>
</protein>
<dbReference type="Gene3D" id="3.10.350.10">
    <property type="entry name" value="LysM domain"/>
    <property type="match status" value="3"/>
</dbReference>
<feature type="domain" description="LysM" evidence="5">
    <location>
        <begin position="369"/>
        <end position="413"/>
    </location>
</feature>
<feature type="domain" description="LysM" evidence="5">
    <location>
        <begin position="255"/>
        <end position="299"/>
    </location>
</feature>
<dbReference type="KEGG" id="lsj:LSJ_3116c"/>
<dbReference type="InterPro" id="IPR018077">
    <property type="entry name" value="Glyco_hydro_fam25_subgr"/>
</dbReference>
<dbReference type="PROSITE" id="PS51782">
    <property type="entry name" value="LYSM"/>
    <property type="match status" value="3"/>
</dbReference>
<dbReference type="CDD" id="cd00118">
    <property type="entry name" value="LysM"/>
    <property type="match status" value="3"/>
</dbReference>
<dbReference type="Pfam" id="PF01183">
    <property type="entry name" value="Glyco_hydro_25"/>
    <property type="match status" value="1"/>
</dbReference>
<evidence type="ECO:0000313" key="7">
    <source>
        <dbReference type="Proteomes" id="UP000029488"/>
    </source>
</evidence>
<dbReference type="SUPFAM" id="SSF51445">
    <property type="entry name" value="(Trans)glycosidases"/>
    <property type="match status" value="1"/>
</dbReference>
<dbReference type="SUPFAM" id="SSF54106">
    <property type="entry name" value="LysM domain"/>
    <property type="match status" value="3"/>
</dbReference>
<dbReference type="InterPro" id="IPR018392">
    <property type="entry name" value="LysM"/>
</dbReference>
<comment type="similarity">
    <text evidence="1">Belongs to the glycosyl hydrolase 25 family.</text>
</comment>
<name>A0A089RZ66_9LACO</name>
<sequence>MVTAMTLFMGVGGFAGVQAADARSYGTDVSKYQGANGNLGYGRDSFSIAQIGGSINGYIYDQWTYNSQMNYGRSAGKRMHTYIWMQTGANQWQTKQMLDYFMPKINAPKGSIVALDYESGASGDIQANTNNILYGMRYIRDCGYTPMYYSYKPYTLAHVDYHRILAEFPDSLWIAAYPNYNVTTEPVWSIFPSMDGISIWQFTSTYMSGGLDGNISLAPNGKDITKNGYGASYNNNQAKPAQQPSQPQNKPQATGTYVVKSGDTLGAIAARYGTTWQALQSLNGLSNPNYLYIGQVLKVTGQVKSNNTPATTQSVYYVRYGDTLGAIANRYGVNVYTLARNNGISNVNWIYPGQRIVINGTASQASNVRRYTVRYGDTLGGIAARYGTSAWAIAQKNGIHNVNLIYPGQTLTI</sequence>
<dbReference type="InterPro" id="IPR002053">
    <property type="entry name" value="Glyco_hydro_25"/>
</dbReference>
<dbReference type="InterPro" id="IPR036779">
    <property type="entry name" value="LysM_dom_sf"/>
</dbReference>
<dbReference type="GO" id="GO:0016998">
    <property type="term" value="P:cell wall macromolecule catabolic process"/>
    <property type="evidence" value="ECO:0007669"/>
    <property type="project" value="InterPro"/>
</dbReference>
<dbReference type="PANTHER" id="PTHR33734:SF22">
    <property type="entry name" value="MEMBRANE-BOUND LYTIC MUREIN TRANSGLYCOSYLASE D"/>
    <property type="match status" value="1"/>
</dbReference>
<evidence type="ECO:0000256" key="1">
    <source>
        <dbReference type="ARBA" id="ARBA00010646"/>
    </source>
</evidence>
<proteinExistence type="inferred from homology"/>
<dbReference type="Pfam" id="PF01476">
    <property type="entry name" value="LysM"/>
    <property type="match status" value="3"/>
</dbReference>
<reference evidence="6 7" key="1">
    <citation type="journal article" date="2014" name="BMC Genomics">
        <title>Unusual genome complexity in Lactobacillus salivarius JCM1046.</title>
        <authorList>
            <person name="Raftis E.J."/>
            <person name="Forde B.M."/>
            <person name="Claesson M.J."/>
            <person name="O'Toole P.W."/>
        </authorList>
    </citation>
    <scope>NUCLEOTIDE SEQUENCE [LARGE SCALE GENOMIC DNA]</scope>
    <source>
        <strain evidence="6 7">JCM1046</strain>
        <plasmid evidence="6 7">pMP1046B</plasmid>
    </source>
</reference>
<dbReference type="AlphaFoldDB" id="A0A089RZ66"/>
<dbReference type="SMART" id="SM00641">
    <property type="entry name" value="Glyco_25"/>
    <property type="match status" value="1"/>
</dbReference>
<keyword evidence="6" id="KW-0614">Plasmid</keyword>
<geneLocation type="plasmid" evidence="6 7">
    <name>pMP1046B</name>
</geneLocation>
<dbReference type="GO" id="GO:0009253">
    <property type="term" value="P:peptidoglycan catabolic process"/>
    <property type="evidence" value="ECO:0007669"/>
    <property type="project" value="InterPro"/>
</dbReference>
<evidence type="ECO:0000256" key="4">
    <source>
        <dbReference type="SAM" id="MobiDB-lite"/>
    </source>
</evidence>
<gene>
    <name evidence="6" type="ORF">LSJ_3116c</name>
</gene>
<organism evidence="6 7">
    <name type="scientific">Ligilactobacillus salivarius</name>
    <dbReference type="NCBI Taxonomy" id="1624"/>
    <lineage>
        <taxon>Bacteria</taxon>
        <taxon>Bacillati</taxon>
        <taxon>Bacillota</taxon>
        <taxon>Bacilli</taxon>
        <taxon>Lactobacillales</taxon>
        <taxon>Lactobacillaceae</taxon>
        <taxon>Ligilactobacillus</taxon>
    </lineage>
</organism>
<dbReference type="PROSITE" id="PS51904">
    <property type="entry name" value="GLYCOSYL_HYDROL_F25_2"/>
    <property type="match status" value="1"/>
</dbReference>
<feature type="compositionally biased region" description="Low complexity" evidence="4">
    <location>
        <begin position="234"/>
        <end position="253"/>
    </location>
</feature>
<keyword evidence="3" id="KW-0326">Glycosidase</keyword>
<dbReference type="Proteomes" id="UP000029488">
    <property type="component" value="Plasmid pMP1046B"/>
</dbReference>
<accession>A0A089RZ66</accession>
<evidence type="ECO:0000256" key="3">
    <source>
        <dbReference type="ARBA" id="ARBA00023295"/>
    </source>
</evidence>